<dbReference type="EMBL" id="JAQQLI010000040">
    <property type="protein sequence ID" value="MDC7788263.1"/>
    <property type="molecule type" value="Genomic_DNA"/>
</dbReference>
<feature type="compositionally biased region" description="Pro residues" evidence="1">
    <location>
        <begin position="645"/>
        <end position="659"/>
    </location>
</feature>
<feature type="region of interest" description="Disordered" evidence="1">
    <location>
        <begin position="602"/>
        <end position="629"/>
    </location>
</feature>
<dbReference type="RefSeq" id="WP_272779101.1">
    <property type="nucleotide sequence ID" value="NZ_JAQQLI010000040.1"/>
</dbReference>
<organism evidence="3 4">
    <name type="scientific">Rhodoplanes tepidamans</name>
    <name type="common">Rhodoplanes cryptolactis</name>
    <dbReference type="NCBI Taxonomy" id="200616"/>
    <lineage>
        <taxon>Bacteria</taxon>
        <taxon>Pseudomonadati</taxon>
        <taxon>Pseudomonadota</taxon>
        <taxon>Alphaproteobacteria</taxon>
        <taxon>Hyphomicrobiales</taxon>
        <taxon>Nitrobacteraceae</taxon>
        <taxon>Rhodoplanes</taxon>
    </lineage>
</organism>
<dbReference type="PANTHER" id="PTHR30441">
    <property type="entry name" value="DUF748 DOMAIN-CONTAINING PROTEIN"/>
    <property type="match status" value="1"/>
</dbReference>
<feature type="compositionally biased region" description="Basic and acidic residues" evidence="1">
    <location>
        <begin position="695"/>
        <end position="724"/>
    </location>
</feature>
<name>A0ABT5JF03_RHOTP</name>
<reference evidence="3" key="2">
    <citation type="submission" date="2023-02" db="EMBL/GenBank/DDBJ databases">
        <authorList>
            <person name="Rayyan A."/>
            <person name="Meyer T."/>
            <person name="Kyndt J.A."/>
        </authorList>
    </citation>
    <scope>NUCLEOTIDE SEQUENCE</scope>
    <source>
        <strain evidence="3">DSM 9987</strain>
    </source>
</reference>
<feature type="compositionally biased region" description="Pro residues" evidence="1">
    <location>
        <begin position="667"/>
        <end position="681"/>
    </location>
</feature>
<gene>
    <name evidence="3" type="ORF">PQJ73_21455</name>
</gene>
<evidence type="ECO:0000313" key="3">
    <source>
        <dbReference type="EMBL" id="MDC7788263.1"/>
    </source>
</evidence>
<protein>
    <submittedName>
        <fullName evidence="3">AsmA family protein</fullName>
    </submittedName>
</protein>
<accession>A0ABT5JF03</accession>
<comment type="caution">
    <text evidence="3">The sequence shown here is derived from an EMBL/GenBank/DDBJ whole genome shotgun (WGS) entry which is preliminary data.</text>
</comment>
<dbReference type="InterPro" id="IPR007844">
    <property type="entry name" value="AsmA"/>
</dbReference>
<keyword evidence="4" id="KW-1185">Reference proteome</keyword>
<dbReference type="Proteomes" id="UP001165652">
    <property type="component" value="Unassembled WGS sequence"/>
</dbReference>
<proteinExistence type="predicted"/>
<dbReference type="PANTHER" id="PTHR30441:SF4">
    <property type="entry name" value="PROTEIN ASMA"/>
    <property type="match status" value="1"/>
</dbReference>
<reference evidence="3" key="1">
    <citation type="journal article" date="2023" name="Microbiol Resour">
        <title>Genome Sequences of Rhodoplanes serenus and Two Thermotolerant Strains, Rhodoplanes tepidamans and 'Rhodoplanes cryptolactis,' Further Refine the Genus.</title>
        <authorList>
            <person name="Rayyan A.A."/>
            <person name="Kyndt J.A."/>
        </authorList>
    </citation>
    <scope>NUCLEOTIDE SEQUENCE</scope>
    <source>
        <strain evidence="3">DSM 9987</strain>
    </source>
</reference>
<feature type="compositionally biased region" description="Low complexity" evidence="1">
    <location>
        <begin position="682"/>
        <end position="694"/>
    </location>
</feature>
<evidence type="ECO:0000259" key="2">
    <source>
        <dbReference type="Pfam" id="PF05170"/>
    </source>
</evidence>
<evidence type="ECO:0000256" key="1">
    <source>
        <dbReference type="SAM" id="MobiDB-lite"/>
    </source>
</evidence>
<evidence type="ECO:0000313" key="4">
    <source>
        <dbReference type="Proteomes" id="UP001165652"/>
    </source>
</evidence>
<feature type="domain" description="AsmA" evidence="2">
    <location>
        <begin position="248"/>
        <end position="502"/>
    </location>
</feature>
<dbReference type="InterPro" id="IPR052894">
    <property type="entry name" value="AsmA-related"/>
</dbReference>
<dbReference type="Pfam" id="PF05170">
    <property type="entry name" value="AsmA"/>
    <property type="match status" value="1"/>
</dbReference>
<sequence length="724" mass="74755">MVSKKIAATAAGVVLIAGALAAVHGIPARGLIESYSRDVLARHDLVLDIGGDARLTIWPRTGLTLGDTRLRDATSGDEIVRVDRVQAGIGLSDLWNGTVDVAELTLDHPVVRTDPMFARAARAAAARKTRSLGAGNADESILPVDSAVRIGSVAVENGIVVVRDGKETAEVRIDSLRLANLPAAGGRSNLHLDAKVGAATVRLTAAGDTPTRLAEGRAVPIEARVEAPRLFRTPATVSATVSSAGPVLKADNLNGMIDQGRLRGAVTVSFAGAKPFVDATLESERLDLTGLVEAVAGPAPAPAPAGPRGSAAATAAAPWSDAPLDLFGLGLMEANVALTAREVMIEKVRIAPAAIEATLIDDTLKVELGPSGVYGGQATGQVSIDRRRDEPVVSVRTSFSGLSALPFLRDAAGFEYIEGRARGSLDLRGAGASPRRIVDGLAGRADLTFEDGAVRGIDMPAMLRSVLDVILAGWQSTAGGQTRFSTFKGSFTVDNGVARTTDVVFQGPWMVMSAAGNVDLRNRTLDLRADPRLVSAPTTPGQSANVWGIGVPVAIQGPWSAPRIYADTPNILADPDSALKGLRDALGPGGGQIGKMIEGLKGLAPSTIPGQTPGPATPGSEPPREPGTLADDIMKALKGVAPAPAQAPPAQAPPAPGRPPASRDISPSPPATAAAPPPAPPEAGVNPRPTTPQTRETRPKPAPEPTVRELEQGAREFLKEFFGR</sequence>
<feature type="region of interest" description="Disordered" evidence="1">
    <location>
        <begin position="642"/>
        <end position="724"/>
    </location>
</feature>